<protein>
    <submittedName>
        <fullName evidence="2">Glycosyl transferase family 1</fullName>
    </submittedName>
</protein>
<organism evidence="2 3">
    <name type="scientific">Leuconostoc pseudomesenteroides</name>
    <dbReference type="NCBI Taxonomy" id="33968"/>
    <lineage>
        <taxon>Bacteria</taxon>
        <taxon>Bacillati</taxon>
        <taxon>Bacillota</taxon>
        <taxon>Bacilli</taxon>
        <taxon>Lactobacillales</taxon>
        <taxon>Lactobacillaceae</taxon>
        <taxon>Leuconostoc</taxon>
    </lineage>
</organism>
<dbReference type="eggNOG" id="COG0438">
    <property type="taxonomic scope" value="Bacteria"/>
</dbReference>
<dbReference type="GO" id="GO:0016757">
    <property type="term" value="F:glycosyltransferase activity"/>
    <property type="evidence" value="ECO:0007669"/>
    <property type="project" value="InterPro"/>
</dbReference>
<dbReference type="PANTHER" id="PTHR12526">
    <property type="entry name" value="GLYCOSYLTRANSFERASE"/>
    <property type="match status" value="1"/>
</dbReference>
<comment type="caution">
    <text evidence="2">The sequence shown here is derived from an EMBL/GenBank/DDBJ whole genome shotgun (WGS) entry which is preliminary data.</text>
</comment>
<dbReference type="EMBL" id="MPLS01000026">
    <property type="protein sequence ID" value="ORI97421.1"/>
    <property type="molecule type" value="Genomic_DNA"/>
</dbReference>
<evidence type="ECO:0000313" key="3">
    <source>
        <dbReference type="Proteomes" id="UP000192288"/>
    </source>
</evidence>
<dbReference type="STRING" id="33968.BMS77_00840"/>
<sequence>MTKILIALENIGLGGMKRATTVVGNALAQQHNVVYYSFSDLPPFYTLSADLLVAKRPLTLANDAKPYVKYAEQIQDFINIAREFDVVILAGGLLSSFAAVMKPQLPDTQLIGWMHNNVTTYKSQYYADMQTEFEAGLRALDTVVVLTDYDLAGFKPYNQHAVKIWNPLTIIPNGRADLTQHIIAFTARIAIQHKGIDFAVQLASKLPNDWRLAIAGNGLPEDMVTFQELIEKYAAQDKIIYRGGLKDEALRQHYRDASIFLQTSRWEGLPLVLAEAMSFGLPIVAMKNTGSAEVLDDGEYGILVENGDVDGLLAAIQPLLNTQKERQHYADISLRRVEDFEIGPILEQWQALF</sequence>
<dbReference type="RefSeq" id="WP_080518908.1">
    <property type="nucleotide sequence ID" value="NZ_MPLS01000026.1"/>
</dbReference>
<dbReference type="SUPFAM" id="SSF53756">
    <property type="entry name" value="UDP-Glycosyltransferase/glycogen phosphorylase"/>
    <property type="match status" value="1"/>
</dbReference>
<feature type="domain" description="Glycosyl transferase family 1" evidence="1">
    <location>
        <begin position="175"/>
        <end position="330"/>
    </location>
</feature>
<dbReference type="AlphaFoldDB" id="A0A1X0VCL7"/>
<accession>A0A1X0VCL7</accession>
<reference evidence="2 3" key="1">
    <citation type="journal article" date="2017" name="Front. Microbiol.">
        <title>Genomic Characterization of Dairy Associated Leuconostoc Species and Diversity of Leuconostocs in Undefined Mixed Mesophilic Starter Cultures.</title>
        <authorList>
            <person name="Frantzen C.A."/>
            <person name="Kot W."/>
            <person name="Pedersen T.B."/>
            <person name="Ardo Y.M."/>
            <person name="Broadbent J.R."/>
            <person name="Neve H."/>
            <person name="Hansen L.H."/>
            <person name="Dal Bello F."/>
            <person name="Ostlie H.M."/>
            <person name="Kleppen H.P."/>
            <person name="Vogensen F.K."/>
            <person name="Holo H."/>
        </authorList>
    </citation>
    <scope>NUCLEOTIDE SEQUENCE [LARGE SCALE GENOMIC DNA]</scope>
    <source>
        <strain evidence="2 3">LMGCF08</strain>
    </source>
</reference>
<name>A0A1X0VCL7_LEUPS</name>
<proteinExistence type="predicted"/>
<dbReference type="Gene3D" id="3.40.50.2000">
    <property type="entry name" value="Glycogen Phosphorylase B"/>
    <property type="match status" value="2"/>
</dbReference>
<evidence type="ECO:0000313" key="2">
    <source>
        <dbReference type="EMBL" id="ORI97421.1"/>
    </source>
</evidence>
<keyword evidence="2" id="KW-0808">Transferase</keyword>
<gene>
    <name evidence="2" type="ORF">BMR96_07290</name>
</gene>
<dbReference type="Pfam" id="PF00534">
    <property type="entry name" value="Glycos_transf_1"/>
    <property type="match status" value="1"/>
</dbReference>
<evidence type="ECO:0000259" key="1">
    <source>
        <dbReference type="Pfam" id="PF00534"/>
    </source>
</evidence>
<dbReference type="Proteomes" id="UP000192288">
    <property type="component" value="Unassembled WGS sequence"/>
</dbReference>
<dbReference type="InterPro" id="IPR001296">
    <property type="entry name" value="Glyco_trans_1"/>
</dbReference>